<reference evidence="2" key="1">
    <citation type="submission" date="2024-07" db="EMBL/GenBank/DDBJ databases">
        <title>Complete genome sequence of Prevotella sp. YM-2024 GTC17259.</title>
        <authorList>
            <person name="Hayashi M."/>
            <person name="Muto Y."/>
            <person name="Tanaka K."/>
            <person name="Niwa H."/>
        </authorList>
    </citation>
    <scope>NUCLEOTIDE SEQUENCE</scope>
    <source>
        <strain evidence="2">GTC17259</strain>
    </source>
</reference>
<name>A0AB33J530_9BACT</name>
<dbReference type="AlphaFoldDB" id="A0AB33J530"/>
<dbReference type="InterPro" id="IPR007345">
    <property type="entry name" value="Polysacch_pyruvyl_Trfase"/>
</dbReference>
<sequence length="350" mass="40401">MQYKLLSVSKNSKLKGRVNIGDYVQALASSQYLPQIDGFVDRDENLKEYHDGPTAVIMNGWYMHNPLNWPPSDDIIPLFVAFHLNVLAKKEMTSPESIAYLKRHEPIGCRDIDTMNLLKSHGVEAYFSACMTLTLGKKFHDDNKDENTYIVDPPFSFDFTLANFIRGLCHGMHYWTDIKKIWKYKLLFPQRKNFIKRFIKLSLFHQEYSRVFGREIIANSIYINQEGSHYGISLPDDSTRLKEAERLIRGYAKAKMVITSRIHCALPCLGLGTPVIYIEKQQDIEASTCRLNGIRDFFNIVKLDKNHLKPDFEAVLPLNPDNCPRNKDNYKKYADALDKKCTEFVSASLK</sequence>
<organism evidence="2">
    <name type="scientific">Prevotella sp. GTC17259</name>
    <dbReference type="NCBI Taxonomy" id="3236795"/>
    <lineage>
        <taxon>Bacteria</taxon>
        <taxon>Pseudomonadati</taxon>
        <taxon>Bacteroidota</taxon>
        <taxon>Bacteroidia</taxon>
        <taxon>Bacteroidales</taxon>
        <taxon>Prevotellaceae</taxon>
        <taxon>Prevotella</taxon>
    </lineage>
</organism>
<feature type="domain" description="Polysaccharide pyruvyl transferase" evidence="1">
    <location>
        <begin position="19"/>
        <end position="278"/>
    </location>
</feature>
<gene>
    <name evidence="2" type="ORF">GTC17259_19490</name>
</gene>
<evidence type="ECO:0000259" key="1">
    <source>
        <dbReference type="Pfam" id="PF04230"/>
    </source>
</evidence>
<proteinExistence type="predicted"/>
<dbReference type="EMBL" id="AP035787">
    <property type="protein sequence ID" value="BFO76899.1"/>
    <property type="molecule type" value="Genomic_DNA"/>
</dbReference>
<accession>A0AB33J530</accession>
<evidence type="ECO:0000313" key="2">
    <source>
        <dbReference type="EMBL" id="BFO76899.1"/>
    </source>
</evidence>
<protein>
    <recommendedName>
        <fullName evidence="1">Polysaccharide pyruvyl transferase domain-containing protein</fullName>
    </recommendedName>
</protein>
<dbReference type="Pfam" id="PF04230">
    <property type="entry name" value="PS_pyruv_trans"/>
    <property type="match status" value="1"/>
</dbReference>